<evidence type="ECO:0000256" key="1">
    <source>
        <dbReference type="SAM" id="Phobius"/>
    </source>
</evidence>
<evidence type="ECO:0000313" key="3">
    <source>
        <dbReference type="Proteomes" id="UP000465866"/>
    </source>
</evidence>
<name>A0A7I7L131_9MYCO</name>
<keyword evidence="3" id="KW-1185">Reference proteome</keyword>
<accession>A0A7I7L131</accession>
<dbReference type="AlphaFoldDB" id="A0A7I7L131"/>
<dbReference type="Proteomes" id="UP000465866">
    <property type="component" value="Chromosome"/>
</dbReference>
<feature type="transmembrane region" description="Helical" evidence="1">
    <location>
        <begin position="21"/>
        <end position="39"/>
    </location>
</feature>
<keyword evidence="1" id="KW-1133">Transmembrane helix</keyword>
<dbReference type="KEGG" id="mcoo:MCOO_40700"/>
<evidence type="ECO:0000313" key="2">
    <source>
        <dbReference type="EMBL" id="BBX48055.1"/>
    </source>
</evidence>
<dbReference type="EMBL" id="AP022569">
    <property type="protein sequence ID" value="BBX48055.1"/>
    <property type="molecule type" value="Genomic_DNA"/>
</dbReference>
<proteinExistence type="predicted"/>
<protein>
    <submittedName>
        <fullName evidence="2">Uncharacterized protein</fullName>
    </submittedName>
</protein>
<organism evidence="2 3">
    <name type="scientific">Mycobacterium cookii</name>
    <dbReference type="NCBI Taxonomy" id="1775"/>
    <lineage>
        <taxon>Bacteria</taxon>
        <taxon>Bacillati</taxon>
        <taxon>Actinomycetota</taxon>
        <taxon>Actinomycetes</taxon>
        <taxon>Mycobacteriales</taxon>
        <taxon>Mycobacteriaceae</taxon>
        <taxon>Mycobacterium</taxon>
    </lineage>
</organism>
<reference evidence="2 3" key="1">
    <citation type="journal article" date="2019" name="Emerg. Microbes Infect.">
        <title>Comprehensive subspecies identification of 175 nontuberculous mycobacteria species based on 7547 genomic profiles.</title>
        <authorList>
            <person name="Matsumoto Y."/>
            <person name="Kinjo T."/>
            <person name="Motooka D."/>
            <person name="Nabeya D."/>
            <person name="Jung N."/>
            <person name="Uechi K."/>
            <person name="Horii T."/>
            <person name="Iida T."/>
            <person name="Fujita J."/>
            <person name="Nakamura S."/>
        </authorList>
    </citation>
    <scope>NUCLEOTIDE SEQUENCE [LARGE SCALE GENOMIC DNA]</scope>
    <source>
        <strain evidence="2 3">JCM 12404</strain>
    </source>
</reference>
<keyword evidence="1" id="KW-0812">Transmembrane</keyword>
<sequence>MSQRQASARAVTNGDQLIGEIAGAATAVGVFIAAAGLFAQTRARKFGLAQVYIKRYWEVAELFVEDDRLRHDSTYARRYLRLREDEFDAARLGWVDIAVWRAWHEGIRSQVKTERFEVDKYGQLKHCTERNDHEAAKCPGLGKISCRRRLSWRFESLFGS</sequence>
<keyword evidence="1" id="KW-0472">Membrane</keyword>
<gene>
    <name evidence="2" type="ORF">MCOO_40700</name>
</gene>